<accession>A0A1M7NDB3</accession>
<proteinExistence type="predicted"/>
<organism evidence="1 2">
    <name type="scientific">Anaerosporobacter mobilis DSM 15930</name>
    <dbReference type="NCBI Taxonomy" id="1120996"/>
    <lineage>
        <taxon>Bacteria</taxon>
        <taxon>Bacillati</taxon>
        <taxon>Bacillota</taxon>
        <taxon>Clostridia</taxon>
        <taxon>Lachnospirales</taxon>
        <taxon>Lachnospiraceae</taxon>
        <taxon>Anaerosporobacter</taxon>
    </lineage>
</organism>
<keyword evidence="2" id="KW-1185">Reference proteome</keyword>
<sequence length="55" mass="6228">MKTGTCNYCGDDNQIVRGTPYMADIPAKMCEHCWNMTRKEYLASEGTDIGEFDTD</sequence>
<protein>
    <submittedName>
        <fullName evidence="1">Uncharacterized protein</fullName>
    </submittedName>
</protein>
<gene>
    <name evidence="1" type="ORF">SAMN02746066_04359</name>
</gene>
<name>A0A1M7NDB3_9FIRM</name>
<evidence type="ECO:0000313" key="2">
    <source>
        <dbReference type="Proteomes" id="UP000184038"/>
    </source>
</evidence>
<dbReference type="Proteomes" id="UP000184038">
    <property type="component" value="Unassembled WGS sequence"/>
</dbReference>
<dbReference type="RefSeq" id="WP_170865560.1">
    <property type="nucleotide sequence ID" value="NZ_FRCP01000027.1"/>
</dbReference>
<evidence type="ECO:0000313" key="1">
    <source>
        <dbReference type="EMBL" id="SHN01266.1"/>
    </source>
</evidence>
<reference evidence="1 2" key="1">
    <citation type="submission" date="2016-11" db="EMBL/GenBank/DDBJ databases">
        <authorList>
            <person name="Jaros S."/>
            <person name="Januszkiewicz K."/>
            <person name="Wedrychowicz H."/>
        </authorList>
    </citation>
    <scope>NUCLEOTIDE SEQUENCE [LARGE SCALE GENOMIC DNA]</scope>
    <source>
        <strain evidence="1 2">DSM 15930</strain>
    </source>
</reference>
<dbReference type="STRING" id="1120996.SAMN02746066_04359"/>
<dbReference type="AlphaFoldDB" id="A0A1M7NDB3"/>
<dbReference type="EMBL" id="FRCP01000027">
    <property type="protein sequence ID" value="SHN01266.1"/>
    <property type="molecule type" value="Genomic_DNA"/>
</dbReference>